<dbReference type="NCBIfam" id="TIGR00619">
    <property type="entry name" value="sbcd"/>
    <property type="match status" value="1"/>
</dbReference>
<proteinExistence type="inferred from homology"/>
<keyword evidence="6 7" id="KW-0269">Exonuclease</keyword>
<evidence type="ECO:0000256" key="3">
    <source>
        <dbReference type="ARBA" id="ARBA00013365"/>
    </source>
</evidence>
<dbReference type="AlphaFoldDB" id="A0A9D1R2X0"/>
<evidence type="ECO:0000256" key="2">
    <source>
        <dbReference type="ARBA" id="ARBA00011322"/>
    </source>
</evidence>
<dbReference type="PANTHER" id="PTHR30337:SF0">
    <property type="entry name" value="NUCLEASE SBCCD SUBUNIT D"/>
    <property type="match status" value="1"/>
</dbReference>
<keyword evidence="7" id="KW-0255">Endonuclease</keyword>
<evidence type="ECO:0000256" key="6">
    <source>
        <dbReference type="ARBA" id="ARBA00022839"/>
    </source>
</evidence>
<evidence type="ECO:0000313" key="10">
    <source>
        <dbReference type="EMBL" id="HIW79997.1"/>
    </source>
</evidence>
<evidence type="ECO:0000256" key="1">
    <source>
        <dbReference type="ARBA" id="ARBA00010555"/>
    </source>
</evidence>
<comment type="subunit">
    <text evidence="2 7">Heterodimer of SbcC and SbcD.</text>
</comment>
<dbReference type="PANTHER" id="PTHR30337">
    <property type="entry name" value="COMPONENT OF ATP-DEPENDENT DSDNA EXONUCLEASE"/>
    <property type="match status" value="1"/>
</dbReference>
<name>A0A9D1R2X0_9FIRM</name>
<protein>
    <recommendedName>
        <fullName evidence="3 7">Nuclease SbcCD subunit D</fullName>
    </recommendedName>
</protein>
<dbReference type="InterPro" id="IPR004593">
    <property type="entry name" value="SbcD"/>
</dbReference>
<dbReference type="Pfam" id="PF12320">
    <property type="entry name" value="SbcD_C"/>
    <property type="match status" value="1"/>
</dbReference>
<dbReference type="InterPro" id="IPR050535">
    <property type="entry name" value="DNA_Repair-Maintenance_Comp"/>
</dbReference>
<reference evidence="10" key="2">
    <citation type="submission" date="2021-04" db="EMBL/GenBank/DDBJ databases">
        <authorList>
            <person name="Gilroy R."/>
        </authorList>
    </citation>
    <scope>NUCLEOTIDE SEQUENCE</scope>
    <source>
        <strain evidence="10">CHK195-6426</strain>
    </source>
</reference>
<dbReference type="InterPro" id="IPR041796">
    <property type="entry name" value="Mre11_N"/>
</dbReference>
<dbReference type="RefSeq" id="WP_318705490.1">
    <property type="nucleotide sequence ID" value="NZ_CALWMU010000066.1"/>
</dbReference>
<dbReference type="InterPro" id="IPR029052">
    <property type="entry name" value="Metallo-depent_PP-like"/>
</dbReference>
<evidence type="ECO:0000256" key="4">
    <source>
        <dbReference type="ARBA" id="ARBA00022722"/>
    </source>
</evidence>
<dbReference type="InterPro" id="IPR004843">
    <property type="entry name" value="Calcineurin-like_PHP"/>
</dbReference>
<dbReference type="CDD" id="cd00840">
    <property type="entry name" value="MPP_Mre11_N"/>
    <property type="match status" value="1"/>
</dbReference>
<comment type="function">
    <text evidence="7">SbcCD cleaves DNA hairpin structures. These structures can inhibit DNA replication and are intermediates in certain DNA recombination reactions. The complex acts as a 3'-&gt;5' double strand exonuclease that can open hairpins. It also has a 5' single-strand endonuclease activity.</text>
</comment>
<dbReference type="GO" id="GO:0006310">
    <property type="term" value="P:DNA recombination"/>
    <property type="evidence" value="ECO:0007669"/>
    <property type="project" value="UniProtKB-KW"/>
</dbReference>
<accession>A0A9D1R2X0</accession>
<dbReference type="GO" id="GO:0004519">
    <property type="term" value="F:endonuclease activity"/>
    <property type="evidence" value="ECO:0007669"/>
    <property type="project" value="UniProtKB-KW"/>
</dbReference>
<sequence>MKFLHTADLHIGKRIFELSLMEDQAYILRQIVEIALEERVDALLIAGDVYDRAVPPAEGVTLLDDFLTKLLKQHIPVIMITGNHDSPERVAFADRILEKQGLYIAGEVGKEPKTVTLTDAFGEVDFVCLPFIKPAQAGCASNAQAVEKLLSSLPVDKKKSRRRVLVTHYFVVGEMGESPLLSQSESDVNVGGLDAVPASLFQNFDYAALGHIHKAQKVGSGNVYYSGSALKYSFGEALGEKSVNIVELEEKGKVSVKMRALKPLHEMRCIRGELGELIKAETVLSQGDGLADYLQVTLTDREELIDPMASLRSVYPNVLQILFQKNLKREDAPYESRIEVGKKSTQELFSDFYEMLKGEPLDEKRKAIVEEAARAAQKAEGDPTCAADC</sequence>
<dbReference type="GO" id="GO:0006260">
    <property type="term" value="P:DNA replication"/>
    <property type="evidence" value="ECO:0007669"/>
    <property type="project" value="UniProtKB-KW"/>
</dbReference>
<dbReference type="SUPFAM" id="SSF56300">
    <property type="entry name" value="Metallo-dependent phosphatases"/>
    <property type="match status" value="1"/>
</dbReference>
<dbReference type="Gene3D" id="3.60.21.10">
    <property type="match status" value="1"/>
</dbReference>
<comment type="caution">
    <text evidence="10">The sequence shown here is derived from an EMBL/GenBank/DDBJ whole genome shotgun (WGS) entry which is preliminary data.</text>
</comment>
<comment type="similarity">
    <text evidence="1 7">Belongs to the SbcD family.</text>
</comment>
<evidence type="ECO:0000256" key="7">
    <source>
        <dbReference type="RuleBase" id="RU363069"/>
    </source>
</evidence>
<feature type="domain" description="Nuclease SbcCD subunit D C-terminal" evidence="9">
    <location>
        <begin position="264"/>
        <end position="354"/>
    </location>
</feature>
<dbReference type="Proteomes" id="UP000824265">
    <property type="component" value="Unassembled WGS sequence"/>
</dbReference>
<dbReference type="InterPro" id="IPR026843">
    <property type="entry name" value="SbcD_C"/>
</dbReference>
<keyword evidence="5 7" id="KW-0378">Hydrolase</keyword>
<organism evidence="10 11">
    <name type="scientific">Candidatus Acetatifactor stercoripullorum</name>
    <dbReference type="NCBI Taxonomy" id="2838414"/>
    <lineage>
        <taxon>Bacteria</taxon>
        <taxon>Bacillati</taxon>
        <taxon>Bacillota</taxon>
        <taxon>Clostridia</taxon>
        <taxon>Lachnospirales</taxon>
        <taxon>Lachnospiraceae</taxon>
        <taxon>Acetatifactor</taxon>
    </lineage>
</organism>
<feature type="domain" description="Calcineurin-like phosphoesterase" evidence="8">
    <location>
        <begin position="1"/>
        <end position="214"/>
    </location>
</feature>
<keyword evidence="7" id="KW-0233">DNA recombination</keyword>
<evidence type="ECO:0000259" key="9">
    <source>
        <dbReference type="Pfam" id="PF12320"/>
    </source>
</evidence>
<evidence type="ECO:0000313" key="11">
    <source>
        <dbReference type="Proteomes" id="UP000824265"/>
    </source>
</evidence>
<evidence type="ECO:0000259" key="8">
    <source>
        <dbReference type="Pfam" id="PF00149"/>
    </source>
</evidence>
<keyword evidence="4 7" id="KW-0540">Nuclease</keyword>
<dbReference type="GO" id="GO:0008408">
    <property type="term" value="F:3'-5' exonuclease activity"/>
    <property type="evidence" value="ECO:0007669"/>
    <property type="project" value="InterPro"/>
</dbReference>
<gene>
    <name evidence="7" type="primary">sbcD</name>
    <name evidence="10" type="ORF">H9742_00480</name>
</gene>
<dbReference type="EMBL" id="DXGH01000003">
    <property type="protein sequence ID" value="HIW79997.1"/>
    <property type="molecule type" value="Genomic_DNA"/>
</dbReference>
<evidence type="ECO:0000256" key="5">
    <source>
        <dbReference type="ARBA" id="ARBA00022801"/>
    </source>
</evidence>
<reference evidence="10" key="1">
    <citation type="journal article" date="2021" name="PeerJ">
        <title>Extensive microbial diversity within the chicken gut microbiome revealed by metagenomics and culture.</title>
        <authorList>
            <person name="Gilroy R."/>
            <person name="Ravi A."/>
            <person name="Getino M."/>
            <person name="Pursley I."/>
            <person name="Horton D.L."/>
            <person name="Alikhan N.F."/>
            <person name="Baker D."/>
            <person name="Gharbi K."/>
            <person name="Hall N."/>
            <person name="Watson M."/>
            <person name="Adriaenssens E.M."/>
            <person name="Foster-Nyarko E."/>
            <person name="Jarju S."/>
            <person name="Secka A."/>
            <person name="Antonio M."/>
            <person name="Oren A."/>
            <person name="Chaudhuri R.R."/>
            <person name="La Ragione R."/>
            <person name="Hildebrand F."/>
            <person name="Pallen M.J."/>
        </authorList>
    </citation>
    <scope>NUCLEOTIDE SEQUENCE</scope>
    <source>
        <strain evidence="10">CHK195-6426</strain>
    </source>
</reference>
<keyword evidence="7" id="KW-0235">DNA replication</keyword>
<dbReference type="Pfam" id="PF00149">
    <property type="entry name" value="Metallophos"/>
    <property type="match status" value="1"/>
</dbReference>